<dbReference type="InterPro" id="IPR005467">
    <property type="entry name" value="His_kinase_dom"/>
</dbReference>
<protein>
    <recommendedName>
        <fullName evidence="3">histidine kinase</fullName>
        <ecNumber evidence="3">2.7.13.3</ecNumber>
    </recommendedName>
</protein>
<dbReference type="InterPro" id="IPR036890">
    <property type="entry name" value="HATPase_C_sf"/>
</dbReference>
<dbReference type="InterPro" id="IPR036097">
    <property type="entry name" value="HisK_dim/P_sf"/>
</dbReference>
<sequence length="702" mass="78178">MRRWPLRRRVTVLLASVAVVLVASVSTITLAAFNARESLNRQVDELTPAQSAIRQTMSAYLNMDNGIRGYALTNDIDFLAPYQQGKQDLAESLPQLRAVAAENADVDGYINRLIESGERWQEDYAEPTLEKSYADEEITSAEYQLGRDLFDDLRAAGARAEQRIDEELQQARDGLTLATQQVVALLVLVGVVVVVLCSFLWVMLQSWVLRPLDELGRHLVQVSEGYYAHRIELHGPPEIERVGRDVDAMRERIVRDLDEVGTARRTLQEQSELLERQTDELRRSNLELEQFAYVASHDLQEPLRKVASFCQLLQRRYRGQLDERADAYIDYAVEGAKRMQTLINDLLAFSRVGRTKDDAPVDLNEALADALSSLETRLEEAGAVVTAEAMPTVRGDRTLLTQVFFNLIGNAVKFRGEDPPRVHVSAERQGDEWVFCCSDNGIGIEPQYAERVFVIFQRLHTRDRYSGTGIGLAMCKKIVDFHNGRIWLGTSSGQGGEGDGGEDPGAKAAERLHEAQLVEFGDAKVVPDRSELGTYSQLSTTQRTAQLRETTELDKPQCIDAANQWGDLPEVRNAPTSLATFARGDDTITHTLVEVPEETAEKAVAAAPPEECASYQATMKDGSTTSYRLKEVGMEQVADGSHAFAVEAEISGETVWLYRIVYRNGGYLGTTTMLGPGAEEDYRSTVAAFTEKALEREEEFLA</sequence>
<evidence type="ECO:0000256" key="4">
    <source>
        <dbReference type="ARBA" id="ARBA00022553"/>
    </source>
</evidence>
<dbReference type="Gene3D" id="6.10.340.10">
    <property type="match status" value="1"/>
</dbReference>
<dbReference type="InterPro" id="IPR004358">
    <property type="entry name" value="Sig_transdc_His_kin-like_C"/>
</dbReference>
<dbReference type="EMBL" id="JBHTHR010000263">
    <property type="protein sequence ID" value="MFD0801631.1"/>
    <property type="molecule type" value="Genomic_DNA"/>
</dbReference>
<evidence type="ECO:0000313" key="15">
    <source>
        <dbReference type="Proteomes" id="UP001596956"/>
    </source>
</evidence>
<feature type="domain" description="Histidine kinase" evidence="12">
    <location>
        <begin position="294"/>
        <end position="495"/>
    </location>
</feature>
<feature type="coiled-coil region" evidence="10">
    <location>
        <begin position="257"/>
        <end position="287"/>
    </location>
</feature>
<dbReference type="PROSITE" id="PS50109">
    <property type="entry name" value="HIS_KIN"/>
    <property type="match status" value="1"/>
</dbReference>
<evidence type="ECO:0000256" key="11">
    <source>
        <dbReference type="SAM" id="Phobius"/>
    </source>
</evidence>
<keyword evidence="10" id="KW-0175">Coiled coil</keyword>
<keyword evidence="7" id="KW-0418">Kinase</keyword>
<dbReference type="PANTHER" id="PTHR43304">
    <property type="entry name" value="PHYTOCHROME-LIKE PROTEIN CPH1"/>
    <property type="match status" value="1"/>
</dbReference>
<keyword evidence="5" id="KW-0808">Transferase</keyword>
<dbReference type="SUPFAM" id="SSF55874">
    <property type="entry name" value="ATPase domain of HSP90 chaperone/DNA topoisomerase II/histidine kinase"/>
    <property type="match status" value="1"/>
</dbReference>
<accession>A0ABW3BFA7</accession>
<evidence type="ECO:0000259" key="12">
    <source>
        <dbReference type="PROSITE" id="PS50109"/>
    </source>
</evidence>
<keyword evidence="6 11" id="KW-0812">Transmembrane</keyword>
<name>A0ABW3BFA7_9ACTN</name>
<dbReference type="SMART" id="SM00304">
    <property type="entry name" value="HAMP"/>
    <property type="match status" value="1"/>
</dbReference>
<dbReference type="Gene3D" id="3.30.565.10">
    <property type="entry name" value="Histidine kinase-like ATPase, C-terminal domain"/>
    <property type="match status" value="1"/>
</dbReference>
<evidence type="ECO:0000256" key="3">
    <source>
        <dbReference type="ARBA" id="ARBA00012438"/>
    </source>
</evidence>
<dbReference type="PRINTS" id="PR00344">
    <property type="entry name" value="BCTRLSENSOR"/>
</dbReference>
<evidence type="ECO:0000256" key="6">
    <source>
        <dbReference type="ARBA" id="ARBA00022692"/>
    </source>
</evidence>
<dbReference type="SUPFAM" id="SSF47384">
    <property type="entry name" value="Homodimeric domain of signal transducing histidine kinase"/>
    <property type="match status" value="1"/>
</dbReference>
<keyword evidence="11" id="KW-0472">Membrane</keyword>
<dbReference type="PROSITE" id="PS50885">
    <property type="entry name" value="HAMP"/>
    <property type="match status" value="1"/>
</dbReference>
<dbReference type="EC" id="2.7.13.3" evidence="3"/>
<evidence type="ECO:0000256" key="8">
    <source>
        <dbReference type="ARBA" id="ARBA00022989"/>
    </source>
</evidence>
<reference evidence="15" key="1">
    <citation type="journal article" date="2019" name="Int. J. Syst. Evol. Microbiol.">
        <title>The Global Catalogue of Microorganisms (GCM) 10K type strain sequencing project: providing services to taxonomists for standard genome sequencing and annotation.</title>
        <authorList>
            <consortium name="The Broad Institute Genomics Platform"/>
            <consortium name="The Broad Institute Genome Sequencing Center for Infectious Disease"/>
            <person name="Wu L."/>
            <person name="Ma J."/>
        </authorList>
    </citation>
    <scope>NUCLEOTIDE SEQUENCE [LARGE SCALE GENOMIC DNA]</scope>
    <source>
        <strain evidence="15">CCUG 63369</strain>
    </source>
</reference>
<evidence type="ECO:0000256" key="10">
    <source>
        <dbReference type="SAM" id="Coils"/>
    </source>
</evidence>
<evidence type="ECO:0000259" key="13">
    <source>
        <dbReference type="PROSITE" id="PS50885"/>
    </source>
</evidence>
<keyword evidence="14" id="KW-0547">Nucleotide-binding</keyword>
<dbReference type="Pfam" id="PF00512">
    <property type="entry name" value="HisKA"/>
    <property type="match status" value="1"/>
</dbReference>
<dbReference type="Pfam" id="PF05227">
    <property type="entry name" value="CHASE3"/>
    <property type="match status" value="1"/>
</dbReference>
<dbReference type="InterPro" id="IPR007891">
    <property type="entry name" value="CHASE3"/>
</dbReference>
<dbReference type="SMART" id="SM00387">
    <property type="entry name" value="HATPase_c"/>
    <property type="match status" value="1"/>
</dbReference>
<dbReference type="Pfam" id="PF00672">
    <property type="entry name" value="HAMP"/>
    <property type="match status" value="1"/>
</dbReference>
<comment type="catalytic activity">
    <reaction evidence="1">
        <text>ATP + protein L-histidine = ADP + protein N-phospho-L-histidine.</text>
        <dbReference type="EC" id="2.7.13.3"/>
    </reaction>
</comment>
<evidence type="ECO:0000313" key="14">
    <source>
        <dbReference type="EMBL" id="MFD0801631.1"/>
    </source>
</evidence>
<gene>
    <name evidence="14" type="ORF">ACFQZU_09925</name>
</gene>
<feature type="domain" description="HAMP" evidence="13">
    <location>
        <begin position="206"/>
        <end position="258"/>
    </location>
</feature>
<dbReference type="Gene3D" id="1.10.287.130">
    <property type="match status" value="1"/>
</dbReference>
<keyword evidence="4" id="KW-0597">Phosphoprotein</keyword>
<keyword evidence="15" id="KW-1185">Reference proteome</keyword>
<organism evidence="14 15">
    <name type="scientific">Streptomonospora algeriensis</name>
    <dbReference type="NCBI Taxonomy" id="995084"/>
    <lineage>
        <taxon>Bacteria</taxon>
        <taxon>Bacillati</taxon>
        <taxon>Actinomycetota</taxon>
        <taxon>Actinomycetes</taxon>
        <taxon>Streptosporangiales</taxon>
        <taxon>Nocardiopsidaceae</taxon>
        <taxon>Streptomonospora</taxon>
    </lineage>
</organism>
<dbReference type="InterPro" id="IPR003594">
    <property type="entry name" value="HATPase_dom"/>
</dbReference>
<keyword evidence="9" id="KW-0902">Two-component regulatory system</keyword>
<comment type="caution">
    <text evidence="14">The sequence shown here is derived from an EMBL/GenBank/DDBJ whole genome shotgun (WGS) entry which is preliminary data.</text>
</comment>
<comment type="subcellular location">
    <subcellularLocation>
        <location evidence="2">Cell membrane</location>
    </subcellularLocation>
</comment>
<dbReference type="CDD" id="cd00082">
    <property type="entry name" value="HisKA"/>
    <property type="match status" value="1"/>
</dbReference>
<dbReference type="Proteomes" id="UP001596956">
    <property type="component" value="Unassembled WGS sequence"/>
</dbReference>
<dbReference type="CDD" id="cd06225">
    <property type="entry name" value="HAMP"/>
    <property type="match status" value="1"/>
</dbReference>
<evidence type="ECO:0000256" key="2">
    <source>
        <dbReference type="ARBA" id="ARBA00004236"/>
    </source>
</evidence>
<dbReference type="SMART" id="SM00388">
    <property type="entry name" value="HisKA"/>
    <property type="match status" value="1"/>
</dbReference>
<dbReference type="Pfam" id="PF02518">
    <property type="entry name" value="HATPase_c"/>
    <property type="match status" value="1"/>
</dbReference>
<keyword evidence="8 11" id="KW-1133">Transmembrane helix</keyword>
<feature type="transmembrane region" description="Helical" evidence="11">
    <location>
        <begin position="182"/>
        <end position="204"/>
    </location>
</feature>
<proteinExistence type="predicted"/>
<evidence type="ECO:0000256" key="9">
    <source>
        <dbReference type="ARBA" id="ARBA00023012"/>
    </source>
</evidence>
<evidence type="ECO:0000256" key="5">
    <source>
        <dbReference type="ARBA" id="ARBA00022679"/>
    </source>
</evidence>
<dbReference type="PANTHER" id="PTHR43304:SF1">
    <property type="entry name" value="PAC DOMAIN-CONTAINING PROTEIN"/>
    <property type="match status" value="1"/>
</dbReference>
<dbReference type="GO" id="GO:0005524">
    <property type="term" value="F:ATP binding"/>
    <property type="evidence" value="ECO:0007669"/>
    <property type="project" value="UniProtKB-KW"/>
</dbReference>
<evidence type="ECO:0000256" key="7">
    <source>
        <dbReference type="ARBA" id="ARBA00022777"/>
    </source>
</evidence>
<dbReference type="InterPro" id="IPR003660">
    <property type="entry name" value="HAMP_dom"/>
</dbReference>
<dbReference type="InterPro" id="IPR052162">
    <property type="entry name" value="Sensor_kinase/Photoreceptor"/>
</dbReference>
<evidence type="ECO:0000256" key="1">
    <source>
        <dbReference type="ARBA" id="ARBA00000085"/>
    </source>
</evidence>
<dbReference type="InterPro" id="IPR003661">
    <property type="entry name" value="HisK_dim/P_dom"/>
</dbReference>
<keyword evidence="14" id="KW-0067">ATP-binding</keyword>